<keyword evidence="1" id="KW-1133">Transmembrane helix</keyword>
<protein>
    <submittedName>
        <fullName evidence="2">Uncharacterized protein</fullName>
    </submittedName>
</protein>
<feature type="transmembrane region" description="Helical" evidence="1">
    <location>
        <begin position="210"/>
        <end position="230"/>
    </location>
</feature>
<evidence type="ECO:0000256" key="1">
    <source>
        <dbReference type="SAM" id="Phobius"/>
    </source>
</evidence>
<feature type="transmembrane region" description="Helical" evidence="1">
    <location>
        <begin position="110"/>
        <end position="133"/>
    </location>
</feature>
<proteinExistence type="predicted"/>
<feature type="transmembrane region" description="Helical" evidence="1">
    <location>
        <begin position="71"/>
        <end position="90"/>
    </location>
</feature>
<keyword evidence="1" id="KW-0472">Membrane</keyword>
<dbReference type="Proteomes" id="UP000597762">
    <property type="component" value="Unassembled WGS sequence"/>
</dbReference>
<sequence length="255" mass="29744">MYFLFSFASFILAFTLFFLLFSFPFPLISSRETEKSFSLFPLYIFFLSFFLSLSLSLSLPVSLSTRLSLPLYLFLALSFSLCILFLDRQLLSRYTVVHYYIDNLLSLSPLYQSISICSYLCISISVYLSSHFLSESLSFFQFVSLTQFLSHKLIFLLTSFLCFPCSRSSLTSLARTRIDKSITLIDTIFICRRKQKAENNTAKHMSFPPIAFSSMPWIFGMFFCLLLLLLRSVFSVYRTESWICWLSLPLYYTIF</sequence>
<name>A0A812DE76_ACAPH</name>
<comment type="caution">
    <text evidence="2">The sequence shown here is derived from an EMBL/GenBank/DDBJ whole genome shotgun (WGS) entry which is preliminary data.</text>
</comment>
<keyword evidence="3" id="KW-1185">Reference proteome</keyword>
<keyword evidence="1" id="KW-0812">Transmembrane</keyword>
<reference evidence="2" key="1">
    <citation type="submission" date="2021-01" db="EMBL/GenBank/DDBJ databases">
        <authorList>
            <person name="Li R."/>
            <person name="Bekaert M."/>
        </authorList>
    </citation>
    <scope>NUCLEOTIDE SEQUENCE</scope>
    <source>
        <strain evidence="2">Farmed</strain>
    </source>
</reference>
<evidence type="ECO:0000313" key="2">
    <source>
        <dbReference type="EMBL" id="CAE1297525.1"/>
    </source>
</evidence>
<dbReference type="EMBL" id="CAHIKZ030003205">
    <property type="protein sequence ID" value="CAE1297525.1"/>
    <property type="molecule type" value="Genomic_DNA"/>
</dbReference>
<feature type="transmembrane region" description="Helical" evidence="1">
    <location>
        <begin position="40"/>
        <end position="59"/>
    </location>
</feature>
<evidence type="ECO:0000313" key="3">
    <source>
        <dbReference type="Proteomes" id="UP000597762"/>
    </source>
</evidence>
<accession>A0A812DE76</accession>
<organism evidence="2 3">
    <name type="scientific">Acanthosepion pharaonis</name>
    <name type="common">Pharaoh cuttlefish</name>
    <name type="synonym">Sepia pharaonis</name>
    <dbReference type="NCBI Taxonomy" id="158019"/>
    <lineage>
        <taxon>Eukaryota</taxon>
        <taxon>Metazoa</taxon>
        <taxon>Spiralia</taxon>
        <taxon>Lophotrochozoa</taxon>
        <taxon>Mollusca</taxon>
        <taxon>Cephalopoda</taxon>
        <taxon>Coleoidea</taxon>
        <taxon>Decapodiformes</taxon>
        <taxon>Sepiida</taxon>
        <taxon>Sepiina</taxon>
        <taxon>Sepiidae</taxon>
        <taxon>Acanthosepion</taxon>
    </lineage>
</organism>
<dbReference type="AlphaFoldDB" id="A0A812DE76"/>
<gene>
    <name evidence="2" type="ORF">SPHA_52047</name>
</gene>